<reference evidence="16 17" key="1">
    <citation type="journal article" date="2015" name="Genome Biol. Evol.">
        <title>Phylogenomic analyses indicate that early fungi evolved digesting cell walls of algal ancestors of land plants.</title>
        <authorList>
            <person name="Chang Y."/>
            <person name="Wang S."/>
            <person name="Sekimoto S."/>
            <person name="Aerts A.L."/>
            <person name="Choi C."/>
            <person name="Clum A."/>
            <person name="LaButti K.M."/>
            <person name="Lindquist E.A."/>
            <person name="Yee Ngan C."/>
            <person name="Ohm R.A."/>
            <person name="Salamov A.A."/>
            <person name="Grigoriev I.V."/>
            <person name="Spatafora J.W."/>
            <person name="Berbee M.L."/>
        </authorList>
    </citation>
    <scope>NUCLEOTIDE SEQUENCE [LARGE SCALE GENOMIC DNA]</scope>
    <source>
        <strain evidence="16 17">JEL478</strain>
    </source>
</reference>
<dbReference type="PANTHER" id="PTHR13236:SF0">
    <property type="entry name" value="CYTOPLASMIC DYNEIN 2 LIGHT INTERMEDIATE CHAIN 1"/>
    <property type="match status" value="1"/>
</dbReference>
<evidence type="ECO:0000256" key="8">
    <source>
        <dbReference type="ARBA" id="ARBA00022701"/>
    </source>
</evidence>
<dbReference type="EMBL" id="KQ965745">
    <property type="protein sequence ID" value="KXS17768.1"/>
    <property type="molecule type" value="Genomic_DNA"/>
</dbReference>
<proteinExistence type="inferred from homology"/>
<dbReference type="Pfam" id="PF05783">
    <property type="entry name" value="DLIC"/>
    <property type="match status" value="1"/>
</dbReference>
<evidence type="ECO:0000256" key="14">
    <source>
        <dbReference type="ARBA" id="ARBA00023273"/>
    </source>
</evidence>
<keyword evidence="6" id="KW-0217">Developmental protein</keyword>
<dbReference type="GO" id="GO:0005874">
    <property type="term" value="C:microtubule"/>
    <property type="evidence" value="ECO:0007669"/>
    <property type="project" value="UniProtKB-KW"/>
</dbReference>
<name>A0A139AM47_GONPJ</name>
<evidence type="ECO:0000256" key="10">
    <source>
        <dbReference type="ARBA" id="ARBA00023017"/>
    </source>
</evidence>
<dbReference type="Gene3D" id="3.40.50.300">
    <property type="entry name" value="P-loop containing nucleotide triphosphate hydrolases"/>
    <property type="match status" value="1"/>
</dbReference>
<keyword evidence="14" id="KW-0966">Cell projection</keyword>
<evidence type="ECO:0000256" key="13">
    <source>
        <dbReference type="ARBA" id="ARBA00023212"/>
    </source>
</evidence>
<evidence type="ECO:0000313" key="17">
    <source>
        <dbReference type="Proteomes" id="UP000070544"/>
    </source>
</evidence>
<gene>
    <name evidence="16" type="ORF">M427DRAFT_491621</name>
</gene>
<dbReference type="GO" id="GO:0005930">
    <property type="term" value="C:axoneme"/>
    <property type="evidence" value="ECO:0007669"/>
    <property type="project" value="UniProtKB-SubCell"/>
</dbReference>
<evidence type="ECO:0000256" key="15">
    <source>
        <dbReference type="SAM" id="MobiDB-lite"/>
    </source>
</evidence>
<keyword evidence="7" id="KW-0963">Cytoplasm</keyword>
<keyword evidence="10" id="KW-0243">Dynein</keyword>
<keyword evidence="13" id="KW-0206">Cytoskeleton</keyword>
<evidence type="ECO:0000256" key="5">
    <source>
        <dbReference type="ARBA" id="ARBA00018863"/>
    </source>
</evidence>
<dbReference type="InterPro" id="IPR022780">
    <property type="entry name" value="Dynein_light_int_chain"/>
</dbReference>
<dbReference type="AlphaFoldDB" id="A0A139AM47"/>
<evidence type="ECO:0000313" key="16">
    <source>
        <dbReference type="EMBL" id="KXS17768.1"/>
    </source>
</evidence>
<dbReference type="GO" id="GO:0036064">
    <property type="term" value="C:ciliary basal body"/>
    <property type="evidence" value="ECO:0007669"/>
    <property type="project" value="TreeGrafter"/>
</dbReference>
<protein>
    <recommendedName>
        <fullName evidence="5">Cytoplasmic dynein 2 light intermediate chain 1</fullName>
    </recommendedName>
</protein>
<keyword evidence="11" id="KW-0969">Cilium</keyword>
<evidence type="ECO:0000256" key="3">
    <source>
        <dbReference type="ARBA" id="ARBA00004430"/>
    </source>
</evidence>
<keyword evidence="12" id="KW-0505">Motor protein</keyword>
<keyword evidence="8" id="KW-0493">Microtubule</keyword>
<evidence type="ECO:0000256" key="4">
    <source>
        <dbReference type="ARBA" id="ARBA00006831"/>
    </source>
</evidence>
<dbReference type="GO" id="GO:0045504">
    <property type="term" value="F:dynein heavy chain binding"/>
    <property type="evidence" value="ECO:0007669"/>
    <property type="project" value="TreeGrafter"/>
</dbReference>
<feature type="compositionally biased region" description="Pro residues" evidence="15">
    <location>
        <begin position="10"/>
        <end position="19"/>
    </location>
</feature>
<evidence type="ECO:0000256" key="6">
    <source>
        <dbReference type="ARBA" id="ARBA00022473"/>
    </source>
</evidence>
<dbReference type="InterPro" id="IPR040045">
    <property type="entry name" value="DYNC2LI1"/>
</dbReference>
<dbReference type="Proteomes" id="UP000070544">
    <property type="component" value="Unassembled WGS sequence"/>
</dbReference>
<comment type="similarity">
    <text evidence="4">Belongs to the dynein light intermediate chain family.</text>
</comment>
<dbReference type="OrthoDB" id="10263060at2759"/>
<accession>A0A139AM47</accession>
<feature type="region of interest" description="Disordered" evidence="15">
    <location>
        <begin position="1"/>
        <end position="30"/>
    </location>
</feature>
<dbReference type="SUPFAM" id="SSF52540">
    <property type="entry name" value="P-loop containing nucleoside triphosphate hydrolases"/>
    <property type="match status" value="1"/>
</dbReference>
<dbReference type="GO" id="GO:0035721">
    <property type="term" value="P:intraciliary retrograde transport"/>
    <property type="evidence" value="ECO:0007669"/>
    <property type="project" value="InterPro"/>
</dbReference>
<organism evidence="16 17">
    <name type="scientific">Gonapodya prolifera (strain JEL478)</name>
    <name type="common">Monoblepharis prolifera</name>
    <dbReference type="NCBI Taxonomy" id="1344416"/>
    <lineage>
        <taxon>Eukaryota</taxon>
        <taxon>Fungi</taxon>
        <taxon>Fungi incertae sedis</taxon>
        <taxon>Chytridiomycota</taxon>
        <taxon>Chytridiomycota incertae sedis</taxon>
        <taxon>Monoblepharidomycetes</taxon>
        <taxon>Monoblepharidales</taxon>
        <taxon>Gonapodyaceae</taxon>
        <taxon>Gonapodya</taxon>
    </lineage>
</organism>
<dbReference type="InterPro" id="IPR027417">
    <property type="entry name" value="P-loop_NTPase"/>
</dbReference>
<keyword evidence="9" id="KW-0970">Cilium biogenesis/degradation</keyword>
<evidence type="ECO:0000256" key="12">
    <source>
        <dbReference type="ARBA" id="ARBA00023175"/>
    </source>
</evidence>
<evidence type="ECO:0000256" key="9">
    <source>
        <dbReference type="ARBA" id="ARBA00022794"/>
    </source>
</evidence>
<evidence type="ECO:0000256" key="11">
    <source>
        <dbReference type="ARBA" id="ARBA00023069"/>
    </source>
</evidence>
<dbReference type="STRING" id="1344416.A0A139AM47"/>
<sequence>MLSSPTAPSSAPPEPPNPTAPDDSDRFPPIPRHIFEAFAAFRLDEDAEPIQVPLFVPPKDIPPIPPEGEPRVKKDLWEFLKERAAERKKTEEGGITVGGSVPRAIDALTGGTHPTERIETTLMFLGQRGAGKTSIILKFLNRTDTPQKTIALDYTYGRRTRGSVKDIVHIYELARGTSLIRGIDIAVKERNLHTTSFALVVDLSDPHTLLSTILPLLDRARQRVTSLAEGLEKRGSRRPKNLRQHALKKYDGHEDKSLVTPLLVPLIILGNKYDQFSQMEASHRRLITHTLRHLAHTNGAVLCYMTLRDDQVASRCRHLLSHFSFKTPPPKGETMEDGKALYVLPGTDSYTSIGLPQSAGLAGLGDASSSLAKDPSAVWGRWRAEFERVFPPKIGVIRSAIPGEQWANDVLSTELELLPPPPPLPTKDKEAFRKFLRGEGPPGPWATGKGVSSSESGRSGMEYSRARAAGMGVLGKQW</sequence>
<evidence type="ECO:0000256" key="2">
    <source>
        <dbReference type="ARBA" id="ARBA00004300"/>
    </source>
</evidence>
<evidence type="ECO:0000256" key="1">
    <source>
        <dbReference type="ARBA" id="ARBA00004120"/>
    </source>
</evidence>
<keyword evidence="17" id="KW-1185">Reference proteome</keyword>
<comment type="subcellular location">
    <subcellularLocation>
        <location evidence="3">Cytoplasm</location>
        <location evidence="3">Cytoskeleton</location>
        <location evidence="3">Cilium axoneme</location>
    </subcellularLocation>
    <subcellularLocation>
        <location evidence="1">Cytoplasm</location>
        <location evidence="1">Cytoskeleton</location>
        <location evidence="1">Cilium basal body</location>
    </subcellularLocation>
    <subcellularLocation>
        <location evidence="2">Cytoplasm</location>
        <location evidence="2">Cytoskeleton</location>
        <location evidence="2">Microtubule organizing center</location>
        <location evidence="2">Centrosome</location>
    </subcellularLocation>
</comment>
<evidence type="ECO:0000256" key="7">
    <source>
        <dbReference type="ARBA" id="ARBA00022490"/>
    </source>
</evidence>
<dbReference type="GO" id="GO:0035735">
    <property type="term" value="P:intraciliary transport involved in cilium assembly"/>
    <property type="evidence" value="ECO:0007669"/>
    <property type="project" value="InterPro"/>
</dbReference>
<dbReference type="GO" id="GO:0005868">
    <property type="term" value="C:cytoplasmic dynein complex"/>
    <property type="evidence" value="ECO:0007669"/>
    <property type="project" value="InterPro"/>
</dbReference>
<dbReference type="PANTHER" id="PTHR13236">
    <property type="entry name" value="DYNEIN 2 LIGHT INTERMEDIATE CHAIN, ISOFORM 2"/>
    <property type="match status" value="1"/>
</dbReference>
<feature type="region of interest" description="Disordered" evidence="15">
    <location>
        <begin position="437"/>
        <end position="463"/>
    </location>
</feature>